<dbReference type="GO" id="GO:0005886">
    <property type="term" value="C:plasma membrane"/>
    <property type="evidence" value="ECO:0007669"/>
    <property type="project" value="UniProtKB-SubCell"/>
</dbReference>
<evidence type="ECO:0000256" key="3">
    <source>
        <dbReference type="ARBA" id="ARBA00022692"/>
    </source>
</evidence>
<feature type="transmembrane region" description="Helical" evidence="6">
    <location>
        <begin position="223"/>
        <end position="242"/>
    </location>
</feature>
<feature type="transmembrane region" description="Helical" evidence="6">
    <location>
        <begin position="41"/>
        <end position="59"/>
    </location>
</feature>
<feature type="transmembrane region" description="Helical" evidence="6">
    <location>
        <begin position="7"/>
        <end position="29"/>
    </location>
</feature>
<evidence type="ECO:0000256" key="2">
    <source>
        <dbReference type="ARBA" id="ARBA00022475"/>
    </source>
</evidence>
<feature type="transmembrane region" description="Helical" evidence="6">
    <location>
        <begin position="146"/>
        <end position="166"/>
    </location>
</feature>
<evidence type="ECO:0000256" key="5">
    <source>
        <dbReference type="ARBA" id="ARBA00023136"/>
    </source>
</evidence>
<feature type="transmembrane region" description="Helical" evidence="6">
    <location>
        <begin position="292"/>
        <end position="310"/>
    </location>
</feature>
<feature type="transmembrane region" description="Helical" evidence="6">
    <location>
        <begin position="358"/>
        <end position="378"/>
    </location>
</feature>
<accession>A0A6L7HYR1</accession>
<evidence type="ECO:0000313" key="7">
    <source>
        <dbReference type="EMBL" id="MXR69415.1"/>
    </source>
</evidence>
<keyword evidence="4 6" id="KW-1133">Transmembrane helix</keyword>
<gene>
    <name evidence="7" type="ORF">GNT65_12160</name>
</gene>
<dbReference type="PANTHER" id="PTHR30250">
    <property type="entry name" value="PST FAMILY PREDICTED COLANIC ACID TRANSPORTER"/>
    <property type="match status" value="1"/>
</dbReference>
<dbReference type="InterPro" id="IPR050833">
    <property type="entry name" value="Poly_Biosynth_Transport"/>
</dbReference>
<comment type="caution">
    <text evidence="7">The sequence shown here is derived from an EMBL/GenBank/DDBJ whole genome shotgun (WGS) entry which is preliminary data.</text>
</comment>
<evidence type="ECO:0000256" key="6">
    <source>
        <dbReference type="SAM" id="Phobius"/>
    </source>
</evidence>
<keyword evidence="5 6" id="KW-0472">Membrane</keyword>
<feature type="transmembrane region" description="Helical" evidence="6">
    <location>
        <begin position="71"/>
        <end position="101"/>
    </location>
</feature>
<comment type="subcellular location">
    <subcellularLocation>
        <location evidence="1">Cell membrane</location>
        <topology evidence="1">Multi-pass membrane protein</topology>
    </subcellularLocation>
</comment>
<keyword evidence="8" id="KW-1185">Reference proteome</keyword>
<reference evidence="7 8" key="1">
    <citation type="submission" date="2019-12" db="EMBL/GenBank/DDBJ databases">
        <title>Shewanella insulae sp. nov., isolated from a tidal flat.</title>
        <authorList>
            <person name="Yoon J.-H."/>
        </authorList>
    </citation>
    <scope>NUCLEOTIDE SEQUENCE [LARGE SCALE GENOMIC DNA]</scope>
    <source>
        <strain evidence="7 8">JBTF-M18</strain>
    </source>
</reference>
<keyword evidence="2" id="KW-1003">Cell membrane</keyword>
<dbReference type="RefSeq" id="WP_160796554.1">
    <property type="nucleotide sequence ID" value="NZ_WRPA01000010.1"/>
</dbReference>
<sequence length="424" mass="47866">MSSIYRNILVLVSGSILARLIGILSIPIITRLYSPSDMGVLTAFISITGILVAFTSLRYNVVIPLPRTQAYALNASVLCFIILSVVSGIFFITTLFFHQFIFDLLNLSALNKYWYLLSVSVFLFGLVEILNAWAVRHKNFKLISRANVFQSSIGASSKIFFGLFNINYLGLLVGQILVQAGCVLSLLKFYLSDFDFKKVKFKKILFIVSFYSDIPKFRLPSQVLLSLCVNMPILFFSSFFGVEVTGQIGLALMVLNLPISLIGQTIGQAFYGEIANIGRKKPHQIKRISEDVLKKLILVSLVPFLILLIFGEDLFKFVFGAEWSDAGLYARIMSLYLITNLVSSPLVNILNVYSRNSLYFWLNLTRFILLIGIFSISLLCDYSIVNVLILYSVLLSVHYVFIAFMIFRVINDEVMKLESSFCVR</sequence>
<feature type="transmembrane region" description="Helical" evidence="6">
    <location>
        <begin position="330"/>
        <end position="351"/>
    </location>
</feature>
<organism evidence="7 8">
    <name type="scientific">Shewanella insulae</name>
    <dbReference type="NCBI Taxonomy" id="2681496"/>
    <lineage>
        <taxon>Bacteria</taxon>
        <taxon>Pseudomonadati</taxon>
        <taxon>Pseudomonadota</taxon>
        <taxon>Gammaproteobacteria</taxon>
        <taxon>Alteromonadales</taxon>
        <taxon>Shewanellaceae</taxon>
        <taxon>Shewanella</taxon>
    </lineage>
</organism>
<evidence type="ECO:0000313" key="8">
    <source>
        <dbReference type="Proteomes" id="UP000474778"/>
    </source>
</evidence>
<protein>
    <submittedName>
        <fullName evidence="7">Oligosaccharide flippase family protein</fullName>
    </submittedName>
</protein>
<dbReference type="Proteomes" id="UP000474778">
    <property type="component" value="Unassembled WGS sequence"/>
</dbReference>
<feature type="transmembrane region" description="Helical" evidence="6">
    <location>
        <begin position="384"/>
        <end position="407"/>
    </location>
</feature>
<feature type="transmembrane region" description="Helical" evidence="6">
    <location>
        <begin position="113"/>
        <end position="134"/>
    </location>
</feature>
<dbReference type="EMBL" id="WRPA01000010">
    <property type="protein sequence ID" value="MXR69415.1"/>
    <property type="molecule type" value="Genomic_DNA"/>
</dbReference>
<proteinExistence type="predicted"/>
<dbReference type="Pfam" id="PF13440">
    <property type="entry name" value="Polysacc_synt_3"/>
    <property type="match status" value="1"/>
</dbReference>
<feature type="transmembrane region" description="Helical" evidence="6">
    <location>
        <begin position="172"/>
        <end position="191"/>
    </location>
</feature>
<dbReference type="AlphaFoldDB" id="A0A6L7HYR1"/>
<keyword evidence="3 6" id="KW-0812">Transmembrane</keyword>
<feature type="transmembrane region" description="Helical" evidence="6">
    <location>
        <begin position="248"/>
        <end position="271"/>
    </location>
</feature>
<name>A0A6L7HYR1_9GAMM</name>
<evidence type="ECO:0000256" key="4">
    <source>
        <dbReference type="ARBA" id="ARBA00022989"/>
    </source>
</evidence>
<evidence type="ECO:0000256" key="1">
    <source>
        <dbReference type="ARBA" id="ARBA00004651"/>
    </source>
</evidence>
<dbReference type="PANTHER" id="PTHR30250:SF28">
    <property type="entry name" value="POLYSACCHARIDE BIOSYNTHESIS PROTEIN"/>
    <property type="match status" value="1"/>
</dbReference>